<proteinExistence type="predicted"/>
<keyword evidence="1" id="KW-1133">Transmembrane helix</keyword>
<keyword evidence="3" id="KW-1185">Reference proteome</keyword>
<dbReference type="Proteomes" id="UP001649230">
    <property type="component" value="Chromosome"/>
</dbReference>
<dbReference type="EMBL" id="CP090978">
    <property type="protein sequence ID" value="UJF34084.1"/>
    <property type="molecule type" value="Genomic_DNA"/>
</dbReference>
<evidence type="ECO:0000256" key="1">
    <source>
        <dbReference type="SAM" id="Phobius"/>
    </source>
</evidence>
<gene>
    <name evidence="2" type="ORF">L0M14_02245</name>
</gene>
<name>A0ABY3SK46_9BACL</name>
<sequence>MRKALIIMITTVVAIILSFITIPLVNDLIADSFTTDLLKLPLPMKTERIGAVSLAGKLTGTEIVCNFSVPS</sequence>
<protein>
    <submittedName>
        <fullName evidence="2">Uncharacterized protein</fullName>
    </submittedName>
</protein>
<dbReference type="RefSeq" id="WP_235120475.1">
    <property type="nucleotide sequence ID" value="NZ_CP090978.1"/>
</dbReference>
<keyword evidence="1" id="KW-0812">Transmembrane</keyword>
<keyword evidence="1" id="KW-0472">Membrane</keyword>
<reference evidence="2 3" key="1">
    <citation type="journal article" date="2024" name="Int. J. Syst. Evol. Microbiol.">
        <title>Paenibacillus hexagrammi sp. nov., a novel bacterium isolated from the gut content of Hexagrammos agrammus.</title>
        <authorList>
            <person name="Jung H.K."/>
            <person name="Kim D.G."/>
            <person name="Zin H."/>
            <person name="Park J."/>
            <person name="Jung H."/>
            <person name="Kim Y.O."/>
            <person name="Kong H.J."/>
            <person name="Kim J.W."/>
            <person name="Kim Y.S."/>
        </authorList>
    </citation>
    <scope>NUCLEOTIDE SEQUENCE [LARGE SCALE GENOMIC DNA]</scope>
    <source>
        <strain evidence="2 3">YPD9-1</strain>
    </source>
</reference>
<feature type="transmembrane region" description="Helical" evidence="1">
    <location>
        <begin position="5"/>
        <end position="25"/>
    </location>
</feature>
<evidence type="ECO:0000313" key="2">
    <source>
        <dbReference type="EMBL" id="UJF34084.1"/>
    </source>
</evidence>
<accession>A0ABY3SK46</accession>
<evidence type="ECO:0000313" key="3">
    <source>
        <dbReference type="Proteomes" id="UP001649230"/>
    </source>
</evidence>
<organism evidence="2 3">
    <name type="scientific">Paenibacillus hexagrammi</name>
    <dbReference type="NCBI Taxonomy" id="2908839"/>
    <lineage>
        <taxon>Bacteria</taxon>
        <taxon>Bacillati</taxon>
        <taxon>Bacillota</taxon>
        <taxon>Bacilli</taxon>
        <taxon>Bacillales</taxon>
        <taxon>Paenibacillaceae</taxon>
        <taxon>Paenibacillus</taxon>
    </lineage>
</organism>